<dbReference type="EMBL" id="HE573026">
    <property type="protein sequence ID" value="CCC51212.1"/>
    <property type="molecule type" value="Genomic_DNA"/>
</dbReference>
<dbReference type="VEuPathDB" id="TriTrypDB:TvY486_1002650"/>
<dbReference type="AlphaFoldDB" id="G0U5R1"/>
<sequence>MRKHMCKKSPYVAMCSFFSRSLGSVLHFFNFYESCFPHCYHLYFSGESSEPFVTTPTATVAITLLSWHKWNQACKMNVPIVKVKPSSPLRTGYCLCNCIISCRSSHKAHAGKATTPPALLPPFLEQGKGPLFQEQKNIVEANHNQLRHIIAL</sequence>
<organism evidence="1">
    <name type="scientific">Trypanosoma vivax (strain Y486)</name>
    <dbReference type="NCBI Taxonomy" id="1055687"/>
    <lineage>
        <taxon>Eukaryota</taxon>
        <taxon>Discoba</taxon>
        <taxon>Euglenozoa</taxon>
        <taxon>Kinetoplastea</taxon>
        <taxon>Metakinetoplastina</taxon>
        <taxon>Trypanosomatida</taxon>
        <taxon>Trypanosomatidae</taxon>
        <taxon>Trypanosoma</taxon>
        <taxon>Duttonella</taxon>
    </lineage>
</organism>
<accession>G0U5R1</accession>
<protein>
    <submittedName>
        <fullName evidence="1">Uncharacterized protein</fullName>
    </submittedName>
</protein>
<gene>
    <name evidence="1" type="ORF">TVY486_1002650</name>
</gene>
<name>G0U5R1_TRYVY</name>
<evidence type="ECO:0000313" key="1">
    <source>
        <dbReference type="EMBL" id="CCC51212.1"/>
    </source>
</evidence>
<proteinExistence type="predicted"/>
<reference evidence="1" key="1">
    <citation type="journal article" date="2012" name="Proc. Natl. Acad. Sci. U.S.A.">
        <title>Antigenic diversity is generated by distinct evolutionary mechanisms in African trypanosome species.</title>
        <authorList>
            <person name="Jackson A.P."/>
            <person name="Berry A."/>
            <person name="Aslett M."/>
            <person name="Allison H.C."/>
            <person name="Burton P."/>
            <person name="Vavrova-Anderson J."/>
            <person name="Brown R."/>
            <person name="Browne H."/>
            <person name="Corton N."/>
            <person name="Hauser H."/>
            <person name="Gamble J."/>
            <person name="Gilderthorp R."/>
            <person name="Marcello L."/>
            <person name="McQuillan J."/>
            <person name="Otto T.D."/>
            <person name="Quail M.A."/>
            <person name="Sanders M.J."/>
            <person name="van Tonder A."/>
            <person name="Ginger M.L."/>
            <person name="Field M.C."/>
            <person name="Barry J.D."/>
            <person name="Hertz-Fowler C."/>
            <person name="Berriman M."/>
        </authorList>
    </citation>
    <scope>NUCLEOTIDE SEQUENCE</scope>
    <source>
        <strain evidence="1">Y486</strain>
    </source>
</reference>